<accession>A0ABR1TLJ5</accession>
<keyword evidence="2" id="KW-1185">Reference proteome</keyword>
<proteinExistence type="predicted"/>
<reference evidence="1 2" key="1">
    <citation type="submission" date="2023-01" db="EMBL/GenBank/DDBJ databases">
        <title>Analysis of 21 Apiospora genomes using comparative genomics revels a genus with tremendous synthesis potential of carbohydrate active enzymes and secondary metabolites.</title>
        <authorList>
            <person name="Sorensen T."/>
        </authorList>
    </citation>
    <scope>NUCLEOTIDE SEQUENCE [LARGE SCALE GENOMIC DNA]</scope>
    <source>
        <strain evidence="1 2">CBS 83171</strain>
    </source>
</reference>
<protein>
    <submittedName>
        <fullName evidence="1">Uncharacterized protein</fullName>
    </submittedName>
</protein>
<evidence type="ECO:0000313" key="1">
    <source>
        <dbReference type="EMBL" id="KAK8047483.1"/>
    </source>
</evidence>
<organism evidence="1 2">
    <name type="scientific">Apiospora saccharicola</name>
    <dbReference type="NCBI Taxonomy" id="335842"/>
    <lineage>
        <taxon>Eukaryota</taxon>
        <taxon>Fungi</taxon>
        <taxon>Dikarya</taxon>
        <taxon>Ascomycota</taxon>
        <taxon>Pezizomycotina</taxon>
        <taxon>Sordariomycetes</taxon>
        <taxon>Xylariomycetidae</taxon>
        <taxon>Amphisphaeriales</taxon>
        <taxon>Apiosporaceae</taxon>
        <taxon>Apiospora</taxon>
    </lineage>
</organism>
<evidence type="ECO:0000313" key="2">
    <source>
        <dbReference type="Proteomes" id="UP001446871"/>
    </source>
</evidence>
<comment type="caution">
    <text evidence="1">The sequence shown here is derived from an EMBL/GenBank/DDBJ whole genome shotgun (WGS) entry which is preliminary data.</text>
</comment>
<sequence length="392" mass="43885">MGAYAQNVPILDLFLEAGCEQRSDDLNSAPWCGASPHAKRIYLLHMRKRRQELRELALQYLSKIQIASLGLLSTAFLEANVVAVVERLRAIRVQLPPAFDNLMRDYTHATRGGSIYHHIQDVKDAELAWDLGFRDVSATDADGKTPLCKMRNVPYILWLHKQGVDMFSICCGGPEETTVGITGAHYVASLALPELLSEGLGSDSGNVVADLVPACKEPANLHEVCSSLVDNFPVRVDLGVAKAVTRPITFEAFALPHTCCRFEEGGVKREYTTAEIPELDHIFSEEIQRFEECMVVFFRELETINDSSPINAEIFKEFLHRKWTIIMQKEETLKLNIGTEEQAMEEAAELGVVWQPTLPNEAPDLSSLEYWIGEIDRIIEGKATTYQDYGVV</sequence>
<dbReference type="Proteomes" id="UP001446871">
    <property type="component" value="Unassembled WGS sequence"/>
</dbReference>
<dbReference type="EMBL" id="JAQQWM010000009">
    <property type="protein sequence ID" value="KAK8047483.1"/>
    <property type="molecule type" value="Genomic_DNA"/>
</dbReference>
<gene>
    <name evidence="1" type="ORF">PG996_015547</name>
</gene>
<name>A0ABR1TLJ5_9PEZI</name>